<feature type="transmembrane region" description="Helical" evidence="1">
    <location>
        <begin position="117"/>
        <end position="137"/>
    </location>
</feature>
<feature type="domain" description="Glucodextranase-like C-terminal" evidence="2">
    <location>
        <begin position="11"/>
        <end position="105"/>
    </location>
</feature>
<proteinExistence type="predicted"/>
<sequence length="141" mass="15124">PLFTPFYQDKSDNVAQTVTAKVPIEIIGEPTEDWGYAVILGAWSSGVFRGINVEAEDHRFGGADPDALIADVMPFALDILVPEEMTQEDILAGYDADAGTLATIYAVPLKSAGLPKALIFAVIVVVIIVVIVGLVLVKRRK</sequence>
<comment type="caution">
    <text evidence="3">The sequence shown here is derived from an EMBL/GenBank/DDBJ whole genome shotgun (WGS) entry which is preliminary data.</text>
</comment>
<keyword evidence="1" id="KW-0472">Membrane</keyword>
<evidence type="ECO:0000313" key="3">
    <source>
        <dbReference type="EMBL" id="GAI53502.1"/>
    </source>
</evidence>
<dbReference type="AlphaFoldDB" id="X1PB25"/>
<feature type="non-terminal residue" evidence="3">
    <location>
        <position position="1"/>
    </location>
</feature>
<name>X1PB25_9ZZZZ</name>
<dbReference type="EMBL" id="BARV01040385">
    <property type="protein sequence ID" value="GAI53502.1"/>
    <property type="molecule type" value="Genomic_DNA"/>
</dbReference>
<organism evidence="3">
    <name type="scientific">marine sediment metagenome</name>
    <dbReference type="NCBI Taxonomy" id="412755"/>
    <lineage>
        <taxon>unclassified sequences</taxon>
        <taxon>metagenomes</taxon>
        <taxon>ecological metagenomes</taxon>
    </lineage>
</organism>
<protein>
    <recommendedName>
        <fullName evidence="2">Glucodextranase-like C-terminal domain-containing protein</fullName>
    </recommendedName>
</protein>
<dbReference type="Gene3D" id="2.60.40.1190">
    <property type="match status" value="1"/>
</dbReference>
<evidence type="ECO:0000256" key="1">
    <source>
        <dbReference type="SAM" id="Phobius"/>
    </source>
</evidence>
<accession>X1PB25</accession>
<evidence type="ECO:0000259" key="2">
    <source>
        <dbReference type="Pfam" id="PF09985"/>
    </source>
</evidence>
<keyword evidence="1" id="KW-1133">Transmembrane helix</keyword>
<gene>
    <name evidence="3" type="ORF">S06H3_61548</name>
</gene>
<dbReference type="Pfam" id="PF09985">
    <property type="entry name" value="Glucodextran_C"/>
    <property type="match status" value="1"/>
</dbReference>
<reference evidence="3" key="1">
    <citation type="journal article" date="2014" name="Front. Microbiol.">
        <title>High frequency of phylogenetically diverse reductive dehalogenase-homologous genes in deep subseafloor sedimentary metagenomes.</title>
        <authorList>
            <person name="Kawai M."/>
            <person name="Futagami T."/>
            <person name="Toyoda A."/>
            <person name="Takaki Y."/>
            <person name="Nishi S."/>
            <person name="Hori S."/>
            <person name="Arai W."/>
            <person name="Tsubouchi T."/>
            <person name="Morono Y."/>
            <person name="Uchiyama I."/>
            <person name="Ito T."/>
            <person name="Fujiyama A."/>
            <person name="Inagaki F."/>
            <person name="Takami H."/>
        </authorList>
    </citation>
    <scope>NUCLEOTIDE SEQUENCE</scope>
    <source>
        <strain evidence="3">Expedition CK06-06</strain>
    </source>
</reference>
<dbReference type="InterPro" id="IPR019248">
    <property type="entry name" value="Glucodextran_C"/>
</dbReference>
<keyword evidence="1" id="KW-0812">Transmembrane</keyword>
<dbReference type="SUPFAM" id="SSF49344">
    <property type="entry name" value="CBD9-like"/>
    <property type="match status" value="1"/>
</dbReference>